<keyword evidence="2" id="KW-1185">Reference proteome</keyword>
<accession>A0A251X585</accession>
<reference evidence="1 2" key="1">
    <citation type="submission" date="2016-12" db="EMBL/GenBank/DDBJ databases">
        <title>Thioflexothrix psekupsii D3 genome sequencing and assembly.</title>
        <authorList>
            <person name="Fomenkov A."/>
            <person name="Vincze T."/>
            <person name="Grabovich M."/>
            <person name="Anton B.P."/>
            <person name="Dubinina G."/>
            <person name="Orlova M."/>
            <person name="Belousova E."/>
            <person name="Roberts R.J."/>
        </authorList>
    </citation>
    <scope>NUCLEOTIDE SEQUENCE [LARGE SCALE GENOMIC DNA]</scope>
    <source>
        <strain evidence="1">D3</strain>
    </source>
</reference>
<sequence length="142" mass="15389">MGLVLVNGEQEANKADSLYAVAQYVRWPQTEQPLVFCLIGKEVNLSRLEQVIAGKKIQGRALEAKAISGNPQSHDCAILYSAIEQAGSGILTVSSTKNFAKNGGMVEFLNADGNQFNINRTSADKANIRFTANILKIAKTVY</sequence>
<proteinExistence type="predicted"/>
<comment type="caution">
    <text evidence="1">The sequence shown here is derived from an EMBL/GenBank/DDBJ whole genome shotgun (WGS) entry which is preliminary data.</text>
</comment>
<protein>
    <recommendedName>
        <fullName evidence="3">YfiR family protein</fullName>
    </recommendedName>
</protein>
<dbReference type="EMBL" id="MSLT01000023">
    <property type="protein sequence ID" value="OUD12546.1"/>
    <property type="molecule type" value="Genomic_DNA"/>
</dbReference>
<gene>
    <name evidence="1" type="ORF">TPSD3_15780</name>
</gene>
<dbReference type="AlphaFoldDB" id="A0A251X585"/>
<dbReference type="InterPro" id="IPR025293">
    <property type="entry name" value="YfiR/HmsC-like"/>
</dbReference>
<evidence type="ECO:0008006" key="3">
    <source>
        <dbReference type="Google" id="ProtNLM"/>
    </source>
</evidence>
<dbReference type="Proteomes" id="UP000194798">
    <property type="component" value="Unassembled WGS sequence"/>
</dbReference>
<dbReference type="Pfam" id="PF13689">
    <property type="entry name" value="DUF4154"/>
    <property type="match status" value="1"/>
</dbReference>
<name>A0A251X585_9GAMM</name>
<evidence type="ECO:0000313" key="1">
    <source>
        <dbReference type="EMBL" id="OUD12546.1"/>
    </source>
</evidence>
<organism evidence="1 2">
    <name type="scientific">Thioflexithrix psekupsensis</name>
    <dbReference type="NCBI Taxonomy" id="1570016"/>
    <lineage>
        <taxon>Bacteria</taxon>
        <taxon>Pseudomonadati</taxon>
        <taxon>Pseudomonadota</taxon>
        <taxon>Gammaproteobacteria</taxon>
        <taxon>Thiotrichales</taxon>
        <taxon>Thioflexithrix</taxon>
    </lineage>
</organism>
<evidence type="ECO:0000313" key="2">
    <source>
        <dbReference type="Proteomes" id="UP000194798"/>
    </source>
</evidence>